<proteinExistence type="predicted"/>
<dbReference type="PANTHER" id="PTHR44591">
    <property type="entry name" value="STRESS RESPONSE REGULATOR PROTEIN 1"/>
    <property type="match status" value="1"/>
</dbReference>
<dbReference type="InterPro" id="IPR001789">
    <property type="entry name" value="Sig_transdc_resp-reg_receiver"/>
</dbReference>
<dbReference type="GO" id="GO:0000160">
    <property type="term" value="P:phosphorelay signal transduction system"/>
    <property type="evidence" value="ECO:0007669"/>
    <property type="project" value="InterPro"/>
</dbReference>
<dbReference type="InterPro" id="IPR011006">
    <property type="entry name" value="CheY-like_superfamily"/>
</dbReference>
<reference evidence="4" key="1">
    <citation type="submission" date="2021-05" db="EMBL/GenBank/DDBJ databases">
        <authorList>
            <person name="Pietrasiak N."/>
            <person name="Ward R."/>
            <person name="Stajich J.E."/>
            <person name="Kurbessoian T."/>
        </authorList>
    </citation>
    <scope>NUCLEOTIDE SEQUENCE</scope>
    <source>
        <strain evidence="4">UHER 2000/2452</strain>
    </source>
</reference>
<dbReference type="Proteomes" id="UP000757435">
    <property type="component" value="Unassembled WGS sequence"/>
</dbReference>
<gene>
    <name evidence="4" type="ORF">KME15_27355</name>
</gene>
<feature type="domain" description="Response regulatory" evidence="3">
    <location>
        <begin position="3"/>
        <end position="118"/>
    </location>
</feature>
<dbReference type="InterPro" id="IPR050595">
    <property type="entry name" value="Bact_response_regulator"/>
</dbReference>
<dbReference type="Pfam" id="PF00072">
    <property type="entry name" value="Response_reg"/>
    <property type="match status" value="1"/>
</dbReference>
<organism evidence="4 5">
    <name type="scientific">Drouetiella hepatica Uher 2000/2452</name>
    <dbReference type="NCBI Taxonomy" id="904376"/>
    <lineage>
        <taxon>Bacteria</taxon>
        <taxon>Bacillati</taxon>
        <taxon>Cyanobacteriota</taxon>
        <taxon>Cyanophyceae</taxon>
        <taxon>Oculatellales</taxon>
        <taxon>Oculatellaceae</taxon>
        <taxon>Drouetiella</taxon>
    </lineage>
</organism>
<accession>A0A951QII2</accession>
<evidence type="ECO:0000313" key="4">
    <source>
        <dbReference type="EMBL" id="MBW4662385.1"/>
    </source>
</evidence>
<comment type="caution">
    <text evidence="4">The sequence shown here is derived from an EMBL/GenBank/DDBJ whole genome shotgun (WGS) entry which is preliminary data.</text>
</comment>
<feature type="modified residue" description="4-aspartylphosphate" evidence="2">
    <location>
        <position position="52"/>
    </location>
</feature>
<evidence type="ECO:0000256" key="2">
    <source>
        <dbReference type="PROSITE-ProRule" id="PRU00169"/>
    </source>
</evidence>
<reference evidence="4" key="2">
    <citation type="journal article" date="2022" name="Microbiol. Resour. Announc.">
        <title>Metagenome Sequencing to Explore Phylogenomics of Terrestrial Cyanobacteria.</title>
        <authorList>
            <person name="Ward R.D."/>
            <person name="Stajich J.E."/>
            <person name="Johansen J.R."/>
            <person name="Huntemann M."/>
            <person name="Clum A."/>
            <person name="Foster B."/>
            <person name="Foster B."/>
            <person name="Roux S."/>
            <person name="Palaniappan K."/>
            <person name="Varghese N."/>
            <person name="Mukherjee S."/>
            <person name="Reddy T.B.K."/>
            <person name="Daum C."/>
            <person name="Copeland A."/>
            <person name="Chen I.A."/>
            <person name="Ivanova N.N."/>
            <person name="Kyrpides N.C."/>
            <person name="Shapiro N."/>
            <person name="Eloe-Fadrosh E.A."/>
            <person name="Pietrasiak N."/>
        </authorList>
    </citation>
    <scope>NUCLEOTIDE SEQUENCE</scope>
    <source>
        <strain evidence="4">UHER 2000/2452</strain>
    </source>
</reference>
<dbReference type="Gene3D" id="3.40.50.2300">
    <property type="match status" value="1"/>
</dbReference>
<protein>
    <submittedName>
        <fullName evidence="4">Response regulator</fullName>
    </submittedName>
</protein>
<sequence>MYRILVVDGEVDNLSLLKTFLEIEEYTVDTANNGWAAIDLVEELCPDVVVVDIFLPDMIGNAVVERIRQNPNLSGTRVVLATASSVLDEAKALESGADVFLRKPFDLDQFLAIVEKLCNPKAKE</sequence>
<dbReference type="EMBL" id="JAHHHD010000072">
    <property type="protein sequence ID" value="MBW4662385.1"/>
    <property type="molecule type" value="Genomic_DNA"/>
</dbReference>
<name>A0A951QII2_9CYAN</name>
<evidence type="ECO:0000313" key="5">
    <source>
        <dbReference type="Proteomes" id="UP000757435"/>
    </source>
</evidence>
<evidence type="ECO:0000259" key="3">
    <source>
        <dbReference type="PROSITE" id="PS50110"/>
    </source>
</evidence>
<keyword evidence="1 2" id="KW-0597">Phosphoprotein</keyword>
<dbReference type="PANTHER" id="PTHR44591:SF3">
    <property type="entry name" value="RESPONSE REGULATORY DOMAIN-CONTAINING PROTEIN"/>
    <property type="match status" value="1"/>
</dbReference>
<dbReference type="PROSITE" id="PS50110">
    <property type="entry name" value="RESPONSE_REGULATORY"/>
    <property type="match status" value="1"/>
</dbReference>
<dbReference type="AlphaFoldDB" id="A0A951QII2"/>
<dbReference type="SMART" id="SM00448">
    <property type="entry name" value="REC"/>
    <property type="match status" value="1"/>
</dbReference>
<dbReference type="SUPFAM" id="SSF52172">
    <property type="entry name" value="CheY-like"/>
    <property type="match status" value="1"/>
</dbReference>
<evidence type="ECO:0000256" key="1">
    <source>
        <dbReference type="ARBA" id="ARBA00022553"/>
    </source>
</evidence>